<evidence type="ECO:0000259" key="12">
    <source>
        <dbReference type="Pfam" id="PF02355"/>
    </source>
</evidence>
<keyword evidence="5 10" id="KW-0812">Transmembrane</keyword>
<evidence type="ECO:0000256" key="3">
    <source>
        <dbReference type="ARBA" id="ARBA00022475"/>
    </source>
</evidence>
<feature type="transmembrane region" description="Helical" evidence="10">
    <location>
        <begin position="844"/>
        <end position="865"/>
    </location>
</feature>
<evidence type="ECO:0000256" key="1">
    <source>
        <dbReference type="ARBA" id="ARBA00004651"/>
    </source>
</evidence>
<dbReference type="NCBIfam" id="TIGR00916">
    <property type="entry name" value="2A0604s01"/>
    <property type="match status" value="2"/>
</dbReference>
<dbReference type="InterPro" id="IPR022646">
    <property type="entry name" value="SecD/SecF_CS"/>
</dbReference>
<evidence type="ECO:0000256" key="9">
    <source>
        <dbReference type="ARBA" id="ARBA00023136"/>
    </source>
</evidence>
<organism evidence="15 16">
    <name type="scientific">Desulfomarina profundi</name>
    <dbReference type="NCBI Taxonomy" id="2772557"/>
    <lineage>
        <taxon>Bacteria</taxon>
        <taxon>Pseudomonadati</taxon>
        <taxon>Thermodesulfobacteriota</taxon>
        <taxon>Desulfobulbia</taxon>
        <taxon>Desulfobulbales</taxon>
        <taxon>Desulfobulbaceae</taxon>
        <taxon>Desulfomarina</taxon>
    </lineage>
</organism>
<dbReference type="NCBIfam" id="TIGR01129">
    <property type="entry name" value="secD"/>
    <property type="match status" value="1"/>
</dbReference>
<dbReference type="GO" id="GO:0043952">
    <property type="term" value="P:protein transport by the Sec complex"/>
    <property type="evidence" value="ECO:0007669"/>
    <property type="project" value="UniProtKB-UniRule"/>
</dbReference>
<feature type="domain" description="SecDF P1 head subdomain" evidence="14">
    <location>
        <begin position="311"/>
        <end position="416"/>
    </location>
</feature>
<reference evidence="15" key="1">
    <citation type="submission" date="2020-09" db="EMBL/GenBank/DDBJ databases">
        <title>Desulfogranum mesoprofundum gen. nov., sp. nov., a novel mesophilic, sulfate-reducing chemolithoautotroph isolated from a deep-sea hydrothermal vent chimney in the Suiyo Seamount.</title>
        <authorList>
            <person name="Hashimoto Y."/>
            <person name="Nakagawa S."/>
        </authorList>
    </citation>
    <scope>NUCLEOTIDE SEQUENCE</scope>
    <source>
        <strain evidence="15">KT2</strain>
    </source>
</reference>
<feature type="transmembrane region" description="Helical" evidence="10">
    <location>
        <begin position="871"/>
        <end position="894"/>
    </location>
</feature>
<comment type="subunit">
    <text evidence="11">Forms a complex with SecD. Part of the essential Sec protein translocation apparatus which comprises SecA, SecYEG and auxiliary proteins SecDF. Other proteins may also be involved.</text>
</comment>
<comment type="function">
    <text evidence="10">Part of the Sec protein translocase complex. Interacts with the SecYEG preprotein conducting channel. SecDF uses the proton motive force (PMF) to complete protein translocation after the ATP-dependent function of SecA.</text>
</comment>
<feature type="transmembrane region" description="Helical" evidence="10">
    <location>
        <begin position="12"/>
        <end position="30"/>
    </location>
</feature>
<feature type="transmembrane region" description="Helical" evidence="10">
    <location>
        <begin position="765"/>
        <end position="787"/>
    </location>
</feature>
<evidence type="ECO:0000256" key="2">
    <source>
        <dbReference type="ARBA" id="ARBA00022448"/>
    </source>
</evidence>
<evidence type="ECO:0000256" key="4">
    <source>
        <dbReference type="ARBA" id="ARBA00022519"/>
    </source>
</evidence>
<evidence type="ECO:0000259" key="13">
    <source>
        <dbReference type="Pfam" id="PF21760"/>
    </source>
</evidence>
<evidence type="ECO:0000313" key="16">
    <source>
        <dbReference type="Proteomes" id="UP000826725"/>
    </source>
</evidence>
<keyword evidence="2 10" id="KW-0813">Transport</keyword>
<dbReference type="FunFam" id="1.20.1640.10:FF:000004">
    <property type="entry name" value="Protein translocase subunit SecD"/>
    <property type="match status" value="1"/>
</dbReference>
<dbReference type="InterPro" id="IPR005791">
    <property type="entry name" value="SecD"/>
</dbReference>
<dbReference type="InterPro" id="IPR048631">
    <property type="entry name" value="SecD_1st"/>
</dbReference>
<dbReference type="GO" id="GO:0006605">
    <property type="term" value="P:protein targeting"/>
    <property type="evidence" value="ECO:0007669"/>
    <property type="project" value="UniProtKB-UniRule"/>
</dbReference>
<dbReference type="Pfam" id="PF02355">
    <property type="entry name" value="SecD_SecF_C"/>
    <property type="match status" value="2"/>
</dbReference>
<feature type="transmembrane region" description="Helical" evidence="10">
    <location>
        <begin position="615"/>
        <end position="636"/>
    </location>
</feature>
<dbReference type="HAMAP" id="MF_01463_B">
    <property type="entry name" value="SecD_B"/>
    <property type="match status" value="1"/>
</dbReference>
<evidence type="ECO:0000256" key="11">
    <source>
        <dbReference type="HAMAP-Rule" id="MF_01464"/>
    </source>
</evidence>
<dbReference type="Pfam" id="PF07549">
    <property type="entry name" value="Sec_GG"/>
    <property type="match status" value="2"/>
</dbReference>
<keyword evidence="3 10" id="KW-1003">Cell membrane</keyword>
<comment type="similarity">
    <text evidence="10">Belongs to the SecD/SecF family. SecD subfamily.</text>
</comment>
<dbReference type="Pfam" id="PF22599">
    <property type="entry name" value="SecDF_P1_head"/>
    <property type="match status" value="1"/>
</dbReference>
<feature type="domain" description="Protein export membrane protein SecD/SecF C-terminal" evidence="12">
    <location>
        <begin position="718"/>
        <end position="895"/>
    </location>
</feature>
<feature type="transmembrane region" description="Helical" evidence="10">
    <location>
        <begin position="793"/>
        <end position="813"/>
    </location>
</feature>
<dbReference type="Proteomes" id="UP000826725">
    <property type="component" value="Chromosome"/>
</dbReference>
<dbReference type="NCBIfam" id="NF009583">
    <property type="entry name" value="PRK13024.1-3"/>
    <property type="match status" value="1"/>
</dbReference>
<feature type="domain" description="Protein export membrane protein SecD/SecF C-terminal" evidence="12">
    <location>
        <begin position="419"/>
        <end position="581"/>
    </location>
</feature>
<dbReference type="FunFam" id="3.30.1360.200:FF:000002">
    <property type="entry name" value="Preprotein translocase subunit SecD"/>
    <property type="match status" value="1"/>
</dbReference>
<evidence type="ECO:0000256" key="8">
    <source>
        <dbReference type="ARBA" id="ARBA00023010"/>
    </source>
</evidence>
<keyword evidence="4" id="KW-0997">Cell inner membrane</keyword>
<protein>
    <recommendedName>
        <fullName evidence="10 11">Multifunctional fusion protein</fullName>
    </recommendedName>
    <domain>
        <recommendedName>
            <fullName evidence="10">Protein translocase subunit SecD</fullName>
        </recommendedName>
    </domain>
    <domain>
        <recommendedName>
            <fullName evidence="11">Protein-export membrane protein SecF</fullName>
        </recommendedName>
    </domain>
</protein>
<proteinExistence type="inferred from homology"/>
<evidence type="ECO:0000256" key="7">
    <source>
        <dbReference type="ARBA" id="ARBA00022989"/>
    </source>
</evidence>
<dbReference type="PANTHER" id="PTHR30081">
    <property type="entry name" value="PROTEIN-EXPORT MEMBRANE PROTEIN SEC"/>
    <property type="match status" value="1"/>
</dbReference>
<name>A0A8D5JMS8_9BACT</name>
<comment type="similarity">
    <text evidence="11">Belongs to the SecD/SecF family. SecF subfamily.</text>
</comment>
<evidence type="ECO:0000313" key="15">
    <source>
        <dbReference type="EMBL" id="BCL59360.1"/>
    </source>
</evidence>
<keyword evidence="16" id="KW-1185">Reference proteome</keyword>
<comment type="subunit">
    <text evidence="10">Forms a complex with SecF. Part of the essential Sec protein translocation apparatus which comprises SecA, SecYEG and auxiliary proteins SecDF. Other proteins may also be involved.</text>
</comment>
<dbReference type="NCBIfam" id="TIGR00966">
    <property type="entry name" value="transloc_SecF"/>
    <property type="match status" value="1"/>
</dbReference>
<dbReference type="Pfam" id="PF21760">
    <property type="entry name" value="SecD_1st"/>
    <property type="match status" value="1"/>
</dbReference>
<feature type="domain" description="Protein translocase subunit SecDF P1" evidence="13">
    <location>
        <begin position="196"/>
        <end position="254"/>
    </location>
</feature>
<dbReference type="EMBL" id="AP024086">
    <property type="protein sequence ID" value="BCL59360.1"/>
    <property type="molecule type" value="Genomic_DNA"/>
</dbReference>
<feature type="transmembrane region" description="Helical" evidence="10">
    <location>
        <begin position="51"/>
        <end position="70"/>
    </location>
</feature>
<evidence type="ECO:0000256" key="10">
    <source>
        <dbReference type="HAMAP-Rule" id="MF_01463"/>
    </source>
</evidence>
<dbReference type="KEGG" id="dbk:DGMP_00530"/>
<keyword evidence="9 10" id="KW-0472">Membrane</keyword>
<sequence length="899" mass="98414">MGKFDGQSIARFSYCVIIAEFDIATTINYFSTFPLIPTFRGIMNTLLKVKLAFLASVLLLAIITIVPSFYPQTPTWWKTYMAPEGLRLGLDLQGGMHLILKVNLKKAEENALEFAAGDLKDTLAEQSISAVRTSSPSSDTIIFTLPNSGALEQVKTIIAEDFPDISPRIETKEGSFPRIFLTLKQEKKDYIKTHAVEQSLEILRNRIDQFGVAEPVIIRQGDDEIVIQLPGVKDPKRALKLLGDTAQLEFKLVAESAGLNLKQLVDQVRASGKWKDGESILKLNRALQGRLPENTSIHFEKNIDKKTGREMMTPLLLENKTLMTGEMIKDAQVRIGGTFNEPYVSLDMTGRGGKVFATLTEKNVGRRMAIVLDEIVRSAPVIRERILGGSAQISGSFTHEEAADLAIVLRVGALPAPVDIIQNMTVGASLGQDSITKGIYSGLFGSILVLGFMMIYYRTSGLIANSALILNILLLFTGLAILNATLTLPGIAGIVLSIGMAVDANVLIFERMREEYALGKSVRSSIDAGFGKAFLTIVDSQVTTLITAMALFMFGTGPIKGFAITLSLGIIFNLFAALFYSRLMFDTVNAIRPIKKLNFLQFSKRPNLDYLKIKNITYTLSAVLVTIGLIAFIQIARGKANMGVDFSGGSLLQYKASQEFKMGEVRKAFADNGMRNVNLQEVENEHRLIVKIKKSEKVVGNLSETVGNILSKTEHLADKHFVLESQSEIGSSVSAVLRNKAIQAIIISLAGVIIYLAMRFDIRFGLAAAIATFHDVLVVLGICWLMNVEITLLIVTALLTLAGYSLNDSVVVFDRIRENMRKTGARDLTSTINDSINQVLSRTVVTSLTSALTLLALFLMGGSVIHDFSFALLTGIVVGTYSSIFIASPLLTLWKPQKA</sequence>
<feature type="transmembrane region" description="Helical" evidence="10">
    <location>
        <begin position="530"/>
        <end position="555"/>
    </location>
</feature>
<dbReference type="AlphaFoldDB" id="A0A8D5JMS8"/>
<feature type="transmembrane region" description="Helical" evidence="10">
    <location>
        <begin position="488"/>
        <end position="509"/>
    </location>
</feature>
<evidence type="ECO:0000259" key="14">
    <source>
        <dbReference type="Pfam" id="PF22599"/>
    </source>
</evidence>
<keyword evidence="8 10" id="KW-0811">Translocation</keyword>
<comment type="subcellular location">
    <subcellularLocation>
        <location evidence="1 10">Cell membrane</location>
        <topology evidence="1 10">Multi-pass membrane protein</topology>
    </subcellularLocation>
</comment>
<dbReference type="GO" id="GO:0005886">
    <property type="term" value="C:plasma membrane"/>
    <property type="evidence" value="ECO:0007669"/>
    <property type="project" value="UniProtKB-SubCell"/>
</dbReference>
<accession>A0A8D5JMS8</accession>
<feature type="transmembrane region" description="Helical" evidence="10">
    <location>
        <begin position="561"/>
        <end position="580"/>
    </location>
</feature>
<feature type="transmembrane region" description="Helical" evidence="10">
    <location>
        <begin position="741"/>
        <end position="758"/>
    </location>
</feature>
<evidence type="ECO:0000256" key="5">
    <source>
        <dbReference type="ARBA" id="ARBA00022692"/>
    </source>
</evidence>
<dbReference type="InterPro" id="IPR054384">
    <property type="entry name" value="SecDF_P1_head"/>
</dbReference>
<keyword evidence="6 10" id="KW-0653">Protein transport</keyword>
<keyword evidence="7 10" id="KW-1133">Transmembrane helix</keyword>
<dbReference type="InterPro" id="IPR048634">
    <property type="entry name" value="SecD_SecF_C"/>
</dbReference>
<dbReference type="GO" id="GO:0015450">
    <property type="term" value="F:protein-transporting ATPase activity"/>
    <property type="evidence" value="ECO:0007669"/>
    <property type="project" value="InterPro"/>
</dbReference>
<evidence type="ECO:0000256" key="6">
    <source>
        <dbReference type="ARBA" id="ARBA00022927"/>
    </source>
</evidence>
<dbReference type="HAMAP" id="MF_01464_B">
    <property type="entry name" value="SecF_B"/>
    <property type="match status" value="1"/>
</dbReference>
<gene>
    <name evidence="10" type="primary">secD</name>
    <name evidence="11" type="synonym">secF</name>
    <name evidence="15" type="ORF">DGMP_00530</name>
</gene>
<feature type="transmembrane region" description="Helical" evidence="10">
    <location>
        <begin position="462"/>
        <end position="482"/>
    </location>
</feature>
<comment type="caution">
    <text evidence="10">Lacks conserved residue(s) required for the propagation of feature annotation.</text>
</comment>
<dbReference type="InterPro" id="IPR055344">
    <property type="entry name" value="SecD_SecF_C_bact"/>
</dbReference>
<dbReference type="GO" id="GO:0065002">
    <property type="term" value="P:intracellular protein transmembrane transport"/>
    <property type="evidence" value="ECO:0007669"/>
    <property type="project" value="UniProtKB-UniRule"/>
</dbReference>
<dbReference type="InterPro" id="IPR005665">
    <property type="entry name" value="SecF_bac"/>
</dbReference>
<dbReference type="PANTHER" id="PTHR30081:SF1">
    <property type="entry name" value="PROTEIN TRANSLOCASE SUBUNIT SECD"/>
    <property type="match status" value="1"/>
</dbReference>
<dbReference type="InterPro" id="IPR022813">
    <property type="entry name" value="SecD/SecF_arch_bac"/>
</dbReference>